<dbReference type="EMBL" id="DYVE01000004">
    <property type="protein sequence ID" value="HJG27043.1"/>
    <property type="molecule type" value="Genomic_DNA"/>
</dbReference>
<gene>
    <name evidence="1" type="ORF">K8V20_00125</name>
</gene>
<reference evidence="1" key="1">
    <citation type="journal article" date="2021" name="PeerJ">
        <title>Extensive microbial diversity within the chicken gut microbiome revealed by metagenomics and culture.</title>
        <authorList>
            <person name="Gilroy R."/>
            <person name="Ravi A."/>
            <person name="Getino M."/>
            <person name="Pursley I."/>
            <person name="Horton D.L."/>
            <person name="Alikhan N.F."/>
            <person name="Baker D."/>
            <person name="Gharbi K."/>
            <person name="Hall N."/>
            <person name="Watson M."/>
            <person name="Adriaenssens E.M."/>
            <person name="Foster-Nyarko E."/>
            <person name="Jarju S."/>
            <person name="Secka A."/>
            <person name="Antonio M."/>
            <person name="Oren A."/>
            <person name="Chaudhuri R.R."/>
            <person name="La Ragione R."/>
            <person name="Hildebrand F."/>
            <person name="Pallen M.J."/>
        </authorList>
    </citation>
    <scope>NUCLEOTIDE SEQUENCE</scope>
    <source>
        <strain evidence="1">ChiBcec21-2208</strain>
    </source>
</reference>
<dbReference type="AlphaFoldDB" id="A0A921LPL6"/>
<name>A0A921LPL6_9FIRM</name>
<evidence type="ECO:0000313" key="1">
    <source>
        <dbReference type="EMBL" id="HJG27043.1"/>
    </source>
</evidence>
<reference evidence="1" key="2">
    <citation type="submission" date="2021-09" db="EMBL/GenBank/DDBJ databases">
        <authorList>
            <person name="Gilroy R."/>
        </authorList>
    </citation>
    <scope>NUCLEOTIDE SEQUENCE</scope>
    <source>
        <strain evidence="1">ChiBcec21-2208</strain>
    </source>
</reference>
<evidence type="ECO:0000313" key="2">
    <source>
        <dbReference type="Proteomes" id="UP000782880"/>
    </source>
</evidence>
<evidence type="ECO:0008006" key="3">
    <source>
        <dbReference type="Google" id="ProtNLM"/>
    </source>
</evidence>
<protein>
    <recommendedName>
        <fullName evidence="3">DUF927 domain-containing protein</fullName>
    </recommendedName>
</protein>
<dbReference type="Proteomes" id="UP000782880">
    <property type="component" value="Unassembled WGS sequence"/>
</dbReference>
<sequence>MNDFSNRREYNPFVRFCVSARPPRDGEIRQPIVQFNAMEPPAGSYIQGFNALQQPCSLEEDPMYIVHPESMTPPRGYARIDVPSGQPEATIQNWLANAHSTSMYLLQPQQAQRFPYGIPVDNMPCQVPQTQEARQLQIPQQALDAATCAAVESEANGGDGVPYSLTRGVDGYYLVPEKGTVKIRVTNFLVDLKDVRHRISLEWAEQRETQNIQFEVTVFVKNGPSKRIQLKVDYENLKTICSIIEKRVGEAIIFKSKKEFADKLQIDLREQLPRSPHVYEYMTSGWVRTGTGEYIYIHDGAMLRPYGLASACNFRFGRGACPRNKAQIVRDAFGILDVSPNTPASIIPFLWAHMSLLYTIFRDAGFTPHALLFIDGTTGSLKTAVASCIFNFTGEAKDNIPATFRDTSASMEVEMGKFRDRTLLVDDFCPAPDQASRRNLEQNLEQIVRFYGDGIAKARTNPKLDKVQEKSPQGLCVITGEDIAGSQSSQLRCLFIHVDKGTYDGKVLEKFQKMPYLWTENLAQFVEYIGKHAEIVIEEIRNTFPVLRAEAEKHLKERRLADICAYLMMTAGFVLQYATDVAGMESKILFGAFNKAIAQTCSDSEQRATQMKPSRVFAQSLLTLLQQGDISLAEKDEFEATTKGYVGVRYKGYWYLWPDKAYSRVRAYCSREGREFPLGMQALWKALASDGVLIPNVTERNGKKRVEYGTKISFAGRPRLLKIDPKRFYEIAEDE</sequence>
<accession>A0A921LPL6</accession>
<comment type="caution">
    <text evidence="1">The sequence shown here is derived from an EMBL/GenBank/DDBJ whole genome shotgun (WGS) entry which is preliminary data.</text>
</comment>
<proteinExistence type="predicted"/>
<organism evidence="1 2">
    <name type="scientific">Subdoligranulum variabile</name>
    <dbReference type="NCBI Taxonomy" id="214851"/>
    <lineage>
        <taxon>Bacteria</taxon>
        <taxon>Bacillati</taxon>
        <taxon>Bacillota</taxon>
        <taxon>Clostridia</taxon>
        <taxon>Eubacteriales</taxon>
        <taxon>Oscillospiraceae</taxon>
        <taxon>Subdoligranulum</taxon>
    </lineage>
</organism>